<evidence type="ECO:0000256" key="1">
    <source>
        <dbReference type="ARBA" id="ARBA00009080"/>
    </source>
</evidence>
<comment type="caution">
    <text evidence="5">The sequence shown here is derived from an EMBL/GenBank/DDBJ whole genome shotgun (WGS) entry which is preliminary data.</text>
</comment>
<feature type="domain" description="NADPH-dependent reductive aminase-like C-terminal" evidence="4">
    <location>
        <begin position="166"/>
        <end position="290"/>
    </location>
</feature>
<dbReference type="EMBL" id="JAEKOZ010000026">
    <property type="protein sequence ID" value="MBJ3811471.1"/>
    <property type="molecule type" value="Genomic_DNA"/>
</dbReference>
<dbReference type="PANTHER" id="PTHR43580">
    <property type="entry name" value="OXIDOREDUCTASE GLYR1-RELATED"/>
    <property type="match status" value="1"/>
</dbReference>
<dbReference type="PANTHER" id="PTHR43580:SF2">
    <property type="entry name" value="CYTOKINE-LIKE NUCLEAR FACTOR N-PAC"/>
    <property type="match status" value="1"/>
</dbReference>
<evidence type="ECO:0000313" key="5">
    <source>
        <dbReference type="EMBL" id="MBJ3811471.1"/>
    </source>
</evidence>
<evidence type="ECO:0000259" key="3">
    <source>
        <dbReference type="Pfam" id="PF03446"/>
    </source>
</evidence>
<dbReference type="InterPro" id="IPR013328">
    <property type="entry name" value="6PGD_dom2"/>
</dbReference>
<dbReference type="InterPro" id="IPR006115">
    <property type="entry name" value="6PGDH_NADP-bd"/>
</dbReference>
<protein>
    <submittedName>
        <fullName evidence="5">NAD(P)-dependent oxidoreductase</fullName>
    </submittedName>
</protein>
<dbReference type="Gene3D" id="1.10.1040.10">
    <property type="entry name" value="N-(1-d-carboxylethyl)-l-norvaline Dehydrogenase, domain 2"/>
    <property type="match status" value="1"/>
</dbReference>
<dbReference type="Pfam" id="PF21761">
    <property type="entry name" value="RedAm-like_C"/>
    <property type="match status" value="1"/>
</dbReference>
<evidence type="ECO:0000256" key="2">
    <source>
        <dbReference type="ARBA" id="ARBA00023002"/>
    </source>
</evidence>
<comment type="similarity">
    <text evidence="1">Belongs to the HIBADH-related family.</text>
</comment>
<reference evidence="5 6" key="1">
    <citation type="submission" date="2020-12" db="EMBL/GenBank/DDBJ databases">
        <title>Streptomyces typhae sp. nov., a novel endophytic actinomycete isolated from the root of cattail pollen (Typha angustifolia L.).</title>
        <authorList>
            <person name="Peng C."/>
            <person name="Liu C."/>
        </authorList>
    </citation>
    <scope>NUCLEOTIDE SEQUENCE [LARGE SCALE GENOMIC DNA]</scope>
    <source>
        <strain evidence="5 6">JCM 4753</strain>
    </source>
</reference>
<dbReference type="Proteomes" id="UP000634780">
    <property type="component" value="Unassembled WGS sequence"/>
</dbReference>
<organism evidence="5 6">
    <name type="scientific">Streptomyces flavofungini</name>
    <dbReference type="NCBI Taxonomy" id="68200"/>
    <lineage>
        <taxon>Bacteria</taxon>
        <taxon>Bacillati</taxon>
        <taxon>Actinomycetota</taxon>
        <taxon>Actinomycetes</taxon>
        <taxon>Kitasatosporales</taxon>
        <taxon>Streptomycetaceae</taxon>
        <taxon>Streptomyces</taxon>
    </lineage>
</organism>
<dbReference type="InterPro" id="IPR048666">
    <property type="entry name" value="RedAm-like_C"/>
</dbReference>
<keyword evidence="6" id="KW-1185">Reference proteome</keyword>
<proteinExistence type="inferred from homology"/>
<gene>
    <name evidence="5" type="ORF">JGB26_31015</name>
</gene>
<dbReference type="RefSeq" id="WP_190114021.1">
    <property type="nucleotide sequence ID" value="NZ_BMVR01000001.1"/>
</dbReference>
<keyword evidence="2" id="KW-0560">Oxidoreductase</keyword>
<dbReference type="SUPFAM" id="SSF51735">
    <property type="entry name" value="NAD(P)-binding Rossmann-fold domains"/>
    <property type="match status" value="1"/>
</dbReference>
<dbReference type="InterPro" id="IPR051265">
    <property type="entry name" value="HIBADH-related_NP60_sf"/>
</dbReference>
<dbReference type="InterPro" id="IPR015815">
    <property type="entry name" value="HIBADH-related"/>
</dbReference>
<sequence length="298" mass="30939">MPEHARTPVTIVGLGAMGAALASAYVAAGHPTTVWNRSPEKAAPLVAQGAVHFLDVRDAIAASPLTIACLTTYEATLAALEPAAAALAGRTLVTVNSGIPSGARAMADWATRHGARFLDGAIKNVPATVGAADTLHYYSGDRALFDEYEATLRVIGGDTVHLGTEPDLAALYESAVGGTLLPALLGFFQGAALVTARGLEAGTMVPYTQKWLAMISSMLPHYAAEIDRGDFGEPQSAVGIFHAGMPAETQVAAEAGLDTRWHEPMHALLERAVAEGRADQSIAALVEVLRAPARDAVV</sequence>
<evidence type="ECO:0000313" key="6">
    <source>
        <dbReference type="Proteomes" id="UP000634780"/>
    </source>
</evidence>
<dbReference type="InterPro" id="IPR036291">
    <property type="entry name" value="NAD(P)-bd_dom_sf"/>
</dbReference>
<feature type="domain" description="6-phosphogluconate dehydrogenase NADP-binding" evidence="3">
    <location>
        <begin position="9"/>
        <end position="163"/>
    </location>
</feature>
<dbReference type="Pfam" id="PF03446">
    <property type="entry name" value="NAD_binding_2"/>
    <property type="match status" value="1"/>
</dbReference>
<name>A0ABS0XEQ6_9ACTN</name>
<dbReference type="PIRSF" id="PIRSF000103">
    <property type="entry name" value="HIBADH"/>
    <property type="match status" value="1"/>
</dbReference>
<evidence type="ECO:0000259" key="4">
    <source>
        <dbReference type="Pfam" id="PF21761"/>
    </source>
</evidence>
<accession>A0ABS0XEQ6</accession>
<dbReference type="Gene3D" id="3.40.50.720">
    <property type="entry name" value="NAD(P)-binding Rossmann-like Domain"/>
    <property type="match status" value="1"/>
</dbReference>